<evidence type="ECO:0000256" key="6">
    <source>
        <dbReference type="ARBA" id="ARBA00023136"/>
    </source>
</evidence>
<dbReference type="AlphaFoldDB" id="A0A2N5SW08"/>
<feature type="compositionally biased region" description="Basic and acidic residues" evidence="7">
    <location>
        <begin position="36"/>
        <end position="49"/>
    </location>
</feature>
<evidence type="ECO:0000256" key="3">
    <source>
        <dbReference type="ARBA" id="ARBA00022792"/>
    </source>
</evidence>
<dbReference type="Proteomes" id="UP000235388">
    <property type="component" value="Unassembled WGS sequence"/>
</dbReference>
<dbReference type="InterPro" id="IPR018796">
    <property type="entry name" value="COA8"/>
</dbReference>
<accession>A0A2N5SW08</accession>
<organism evidence="8 11">
    <name type="scientific">Puccinia coronata f. sp. avenae</name>
    <dbReference type="NCBI Taxonomy" id="200324"/>
    <lineage>
        <taxon>Eukaryota</taxon>
        <taxon>Fungi</taxon>
        <taxon>Dikarya</taxon>
        <taxon>Basidiomycota</taxon>
        <taxon>Pucciniomycotina</taxon>
        <taxon>Pucciniomycetes</taxon>
        <taxon>Pucciniales</taxon>
        <taxon>Pucciniaceae</taxon>
        <taxon>Puccinia</taxon>
    </lineage>
</organism>
<dbReference type="Proteomes" id="UP000235392">
    <property type="component" value="Unassembled WGS sequence"/>
</dbReference>
<protein>
    <submittedName>
        <fullName evidence="8">Uncharacterized protein</fullName>
    </submittedName>
</protein>
<evidence type="ECO:0000256" key="7">
    <source>
        <dbReference type="SAM" id="MobiDB-lite"/>
    </source>
</evidence>
<comment type="similarity">
    <text evidence="2">Belongs to the COA8 family.</text>
</comment>
<evidence type="ECO:0000313" key="10">
    <source>
        <dbReference type="EMBL" id="PLW58178.1"/>
    </source>
</evidence>
<name>A0A2N5SW08_9BASI</name>
<evidence type="ECO:0000313" key="9">
    <source>
        <dbReference type="EMBL" id="PLW48054.1"/>
    </source>
</evidence>
<keyword evidence="4" id="KW-0809">Transit peptide</keyword>
<dbReference type="PANTHER" id="PTHR31107">
    <property type="entry name" value="APOPTOGENIC PROTEIN 1, MITOCHONDRIAL"/>
    <property type="match status" value="1"/>
</dbReference>
<keyword evidence="3" id="KW-0999">Mitochondrion inner membrane</keyword>
<proteinExistence type="inferred from homology"/>
<dbReference type="STRING" id="200324.A0A2N5SW08"/>
<reference evidence="11 12" key="1">
    <citation type="submission" date="2017-11" db="EMBL/GenBank/DDBJ databases">
        <title>De novo assembly and phasing of dikaryotic genomes from two isolates of Puccinia coronata f. sp. avenae, the causal agent of oat crown rust.</title>
        <authorList>
            <person name="Miller M.E."/>
            <person name="Zhang Y."/>
            <person name="Omidvar V."/>
            <person name="Sperschneider J."/>
            <person name="Schwessinger B."/>
            <person name="Raley C."/>
            <person name="Palmer J.M."/>
            <person name="Garnica D."/>
            <person name="Upadhyaya N."/>
            <person name="Rathjen J."/>
            <person name="Taylor J.M."/>
            <person name="Park R.F."/>
            <person name="Dodds P.N."/>
            <person name="Hirsch C.D."/>
            <person name="Kianian S.F."/>
            <person name="Figueroa M."/>
        </authorList>
    </citation>
    <scope>NUCLEOTIDE SEQUENCE [LARGE SCALE GENOMIC DNA]</scope>
    <source>
        <strain evidence="8">12NC29</strain>
        <strain evidence="9">12SD80</strain>
    </source>
</reference>
<evidence type="ECO:0000256" key="4">
    <source>
        <dbReference type="ARBA" id="ARBA00022946"/>
    </source>
</evidence>
<dbReference type="Pfam" id="PF10231">
    <property type="entry name" value="COA8"/>
    <property type="match status" value="1"/>
</dbReference>
<comment type="caution">
    <text evidence="8">The sequence shown here is derived from an EMBL/GenBank/DDBJ whole genome shotgun (WGS) entry which is preliminary data.</text>
</comment>
<evidence type="ECO:0000256" key="1">
    <source>
        <dbReference type="ARBA" id="ARBA00004443"/>
    </source>
</evidence>
<dbReference type="PANTHER" id="PTHR31107:SF2">
    <property type="entry name" value="CYTOCHROME C OXIDASE ASSEMBLY FACTOR 8"/>
    <property type="match status" value="1"/>
</dbReference>
<keyword evidence="6" id="KW-0472">Membrane</keyword>
<evidence type="ECO:0000256" key="5">
    <source>
        <dbReference type="ARBA" id="ARBA00023128"/>
    </source>
</evidence>
<dbReference type="GO" id="GO:0097193">
    <property type="term" value="P:intrinsic apoptotic signaling pathway"/>
    <property type="evidence" value="ECO:0007669"/>
    <property type="project" value="InterPro"/>
</dbReference>
<evidence type="ECO:0000313" key="12">
    <source>
        <dbReference type="Proteomes" id="UP000235392"/>
    </source>
</evidence>
<dbReference type="GO" id="GO:0005743">
    <property type="term" value="C:mitochondrial inner membrane"/>
    <property type="evidence" value="ECO:0007669"/>
    <property type="project" value="UniProtKB-SubCell"/>
</dbReference>
<evidence type="ECO:0000313" key="8">
    <source>
        <dbReference type="EMBL" id="PLW17411.1"/>
    </source>
</evidence>
<dbReference type="EMBL" id="PGCI01000026">
    <property type="protein sequence ID" value="PLW48054.1"/>
    <property type="molecule type" value="Genomic_DNA"/>
</dbReference>
<dbReference type="EMBL" id="PGCJ01000004">
    <property type="protein sequence ID" value="PLW58178.1"/>
    <property type="molecule type" value="Genomic_DNA"/>
</dbReference>
<keyword evidence="5" id="KW-0496">Mitochondrion</keyword>
<evidence type="ECO:0000256" key="2">
    <source>
        <dbReference type="ARBA" id="ARBA00005453"/>
    </source>
</evidence>
<gene>
    <name evidence="10" type="ORF">PCANC_00882</name>
    <name evidence="8" type="ORF">PCANC_14659</name>
    <name evidence="9" type="ORF">PCASD_03590</name>
</gene>
<dbReference type="EMBL" id="PGCJ01000850">
    <property type="protein sequence ID" value="PLW17411.1"/>
    <property type="molecule type" value="Genomic_DNA"/>
</dbReference>
<keyword evidence="11" id="KW-1185">Reference proteome</keyword>
<feature type="region of interest" description="Disordered" evidence="7">
    <location>
        <begin position="31"/>
        <end position="58"/>
    </location>
</feature>
<dbReference type="OrthoDB" id="6246201at2759"/>
<comment type="subcellular location">
    <subcellularLocation>
        <location evidence="1">Mitochondrion inner membrane</location>
        <topology evidence="1">Peripheral membrane protein</topology>
        <orientation evidence="1">Matrix side</orientation>
    </subcellularLocation>
</comment>
<sequence length="243" mass="27863">MIVTRTAGRVADETITKRLYHATNTRLSTVSGRTSVGREEGEEGRRAAMETDEVGPPCARSNLRPVRYSARLWNHGAWSGTTADESRPLTTRRSQHPYSLQEFRPSPADMPSGLAALRARLEVQDIHWTLLRTRADKLNQAFWEHQSSHFEALELSQKTHILHQESPPGVVVDNIPLSVQERLDSALDLFYAQWLVDQKSQFQKYNRAWWALQPALLKAGWLAQIRNLKWKLACWRYAILPVK</sequence>
<evidence type="ECO:0000313" key="11">
    <source>
        <dbReference type="Proteomes" id="UP000235388"/>
    </source>
</evidence>